<evidence type="ECO:0000256" key="1">
    <source>
        <dbReference type="ARBA" id="ARBA00004123"/>
    </source>
</evidence>
<evidence type="ECO:0000256" key="2">
    <source>
        <dbReference type="ARBA" id="ARBA00023015"/>
    </source>
</evidence>
<feature type="domain" description="BHLH" evidence="7">
    <location>
        <begin position="11"/>
        <end position="67"/>
    </location>
</feature>
<feature type="region of interest" description="Disordered" evidence="6">
    <location>
        <begin position="1"/>
        <end position="20"/>
    </location>
</feature>
<evidence type="ECO:0000313" key="8">
    <source>
        <dbReference type="EMBL" id="KCW83444.1"/>
    </source>
</evidence>
<dbReference type="Gene3D" id="4.10.280.10">
    <property type="entry name" value="Helix-loop-helix DNA-binding domain"/>
    <property type="match status" value="1"/>
</dbReference>
<dbReference type="AlphaFoldDB" id="A0A059CZ33"/>
<dbReference type="Gramene" id="KCW83444">
    <property type="protein sequence ID" value="KCW83444"/>
    <property type="gene ID" value="EUGRSUZ_B00366"/>
</dbReference>
<dbReference type="OMA" id="SQAFCPR"/>
<protein>
    <recommendedName>
        <fullName evidence="7">BHLH domain-containing protein</fullName>
    </recommendedName>
</protein>
<feature type="compositionally biased region" description="Low complexity" evidence="6">
    <location>
        <begin position="1"/>
        <end position="11"/>
    </location>
</feature>
<reference evidence="8" key="1">
    <citation type="submission" date="2013-07" db="EMBL/GenBank/DDBJ databases">
        <title>The genome of Eucalyptus grandis.</title>
        <authorList>
            <person name="Schmutz J."/>
            <person name="Hayes R."/>
            <person name="Myburg A."/>
            <person name="Tuskan G."/>
            <person name="Grattapaglia D."/>
            <person name="Rokhsar D.S."/>
        </authorList>
    </citation>
    <scope>NUCLEOTIDE SEQUENCE</scope>
    <source>
        <tissue evidence="8">Leaf extractions</tissue>
    </source>
</reference>
<dbReference type="FunCoup" id="A0A059CZ33">
    <property type="interactions" value="64"/>
</dbReference>
<sequence length="196" mass="21614">MKKKSSSSSDSIKPDRKTVERNRRIHMKSLCFKLASLVPSHQPRSTPKDMLSQQDQIEQAAAYIAQLKEKVDMLKAKKELAVARLDVSRRRGGGECGPAFDGAAARQASALPFVSIRDWDSGVEVTLISGCGASKNFMLYEVIGILEEEGAEVVSASISNIGDKVFYTLHAQVRLSRVGVETSRVSQRLHELVYSF</sequence>
<dbReference type="SUPFAM" id="SSF47459">
    <property type="entry name" value="HLH, helix-loop-helix DNA-binding domain"/>
    <property type="match status" value="1"/>
</dbReference>
<accession>A0A059CZ33</accession>
<comment type="subcellular location">
    <subcellularLocation>
        <location evidence="1">Nucleus</location>
    </subcellularLocation>
</comment>
<keyword evidence="2" id="KW-0805">Transcription regulation</keyword>
<proteinExistence type="predicted"/>
<dbReference type="PROSITE" id="PS50888">
    <property type="entry name" value="BHLH"/>
    <property type="match status" value="1"/>
</dbReference>
<dbReference type="GO" id="GO:0046983">
    <property type="term" value="F:protein dimerization activity"/>
    <property type="evidence" value="ECO:0007669"/>
    <property type="project" value="InterPro"/>
</dbReference>
<dbReference type="GO" id="GO:0090575">
    <property type="term" value="C:RNA polymerase II transcription regulator complex"/>
    <property type="evidence" value="ECO:0000318"/>
    <property type="project" value="GO_Central"/>
</dbReference>
<dbReference type="InParanoid" id="A0A059CZ33"/>
<dbReference type="GO" id="GO:0000981">
    <property type="term" value="F:DNA-binding transcription factor activity, RNA polymerase II-specific"/>
    <property type="evidence" value="ECO:0000318"/>
    <property type="project" value="GO_Central"/>
</dbReference>
<dbReference type="PANTHER" id="PTHR13935:SF46">
    <property type="entry name" value="TRANSCRIPTION FACTOR BHLH167-RELATED"/>
    <property type="match status" value="1"/>
</dbReference>
<dbReference type="InterPro" id="IPR036638">
    <property type="entry name" value="HLH_DNA-bd_sf"/>
</dbReference>
<dbReference type="eggNOG" id="ENOG502RYG4">
    <property type="taxonomic scope" value="Eukaryota"/>
</dbReference>
<gene>
    <name evidence="8" type="ORF">EUGRSUZ_B00366</name>
</gene>
<feature type="coiled-coil region" evidence="5">
    <location>
        <begin position="50"/>
        <end position="84"/>
    </location>
</feature>
<dbReference type="Pfam" id="PF00010">
    <property type="entry name" value="HLH"/>
    <property type="match status" value="1"/>
</dbReference>
<keyword evidence="5" id="KW-0175">Coiled coil</keyword>
<keyword evidence="3" id="KW-0804">Transcription</keyword>
<dbReference type="InterPro" id="IPR011598">
    <property type="entry name" value="bHLH_dom"/>
</dbReference>
<dbReference type="OrthoDB" id="1870484at2759"/>
<dbReference type="STRING" id="71139.A0A059CZ33"/>
<dbReference type="GO" id="GO:0000977">
    <property type="term" value="F:RNA polymerase II transcription regulatory region sequence-specific DNA binding"/>
    <property type="evidence" value="ECO:0000318"/>
    <property type="project" value="GO_Central"/>
</dbReference>
<evidence type="ECO:0000256" key="3">
    <source>
        <dbReference type="ARBA" id="ARBA00023163"/>
    </source>
</evidence>
<name>A0A059CZ33_EUCGR</name>
<dbReference type="PANTHER" id="PTHR13935">
    <property type="entry name" value="ACHAETE-SCUTE TRANSCRIPTION FACTOR-RELATED"/>
    <property type="match status" value="1"/>
</dbReference>
<dbReference type="GO" id="GO:0006357">
    <property type="term" value="P:regulation of transcription by RNA polymerase II"/>
    <property type="evidence" value="ECO:0000318"/>
    <property type="project" value="GO_Central"/>
</dbReference>
<evidence type="ECO:0000256" key="5">
    <source>
        <dbReference type="SAM" id="Coils"/>
    </source>
</evidence>
<evidence type="ECO:0000259" key="7">
    <source>
        <dbReference type="PROSITE" id="PS50888"/>
    </source>
</evidence>
<dbReference type="KEGG" id="egr:104418587"/>
<keyword evidence="4" id="KW-0539">Nucleus</keyword>
<dbReference type="EMBL" id="KK198754">
    <property type="protein sequence ID" value="KCW83444.1"/>
    <property type="molecule type" value="Genomic_DNA"/>
</dbReference>
<evidence type="ECO:0000256" key="4">
    <source>
        <dbReference type="ARBA" id="ARBA00023242"/>
    </source>
</evidence>
<evidence type="ECO:0000256" key="6">
    <source>
        <dbReference type="SAM" id="MobiDB-lite"/>
    </source>
</evidence>
<organism evidence="8">
    <name type="scientific">Eucalyptus grandis</name>
    <name type="common">Flooded gum</name>
    <dbReference type="NCBI Taxonomy" id="71139"/>
    <lineage>
        <taxon>Eukaryota</taxon>
        <taxon>Viridiplantae</taxon>
        <taxon>Streptophyta</taxon>
        <taxon>Embryophyta</taxon>
        <taxon>Tracheophyta</taxon>
        <taxon>Spermatophyta</taxon>
        <taxon>Magnoliopsida</taxon>
        <taxon>eudicotyledons</taxon>
        <taxon>Gunneridae</taxon>
        <taxon>Pentapetalae</taxon>
        <taxon>rosids</taxon>
        <taxon>malvids</taxon>
        <taxon>Myrtales</taxon>
        <taxon>Myrtaceae</taxon>
        <taxon>Myrtoideae</taxon>
        <taxon>Eucalypteae</taxon>
        <taxon>Eucalyptus</taxon>
    </lineage>
</organism>
<dbReference type="InterPro" id="IPR015660">
    <property type="entry name" value="MASH1/Ascl1a-like"/>
</dbReference>